<sequence length="124" mass="13264">MAAGFSLASYPLLSLQLFPSKPSLFTAPCPVRSPSRHPEKWRFLVSPSLSSASVAIPSPKPLVGSLKVRSVLEPTSFGRSWLTLSSLVSGEGGPFEGHQVEGSLEPEQLGSPRLLPARYLCQCS</sequence>
<evidence type="ECO:0000313" key="2">
    <source>
        <dbReference type="Proteomes" id="UP000287651"/>
    </source>
</evidence>
<proteinExistence type="predicted"/>
<organism evidence="1 2">
    <name type="scientific">Ensete ventricosum</name>
    <name type="common">Abyssinian banana</name>
    <name type="synonym">Musa ensete</name>
    <dbReference type="NCBI Taxonomy" id="4639"/>
    <lineage>
        <taxon>Eukaryota</taxon>
        <taxon>Viridiplantae</taxon>
        <taxon>Streptophyta</taxon>
        <taxon>Embryophyta</taxon>
        <taxon>Tracheophyta</taxon>
        <taxon>Spermatophyta</taxon>
        <taxon>Magnoliopsida</taxon>
        <taxon>Liliopsida</taxon>
        <taxon>Zingiberales</taxon>
        <taxon>Musaceae</taxon>
        <taxon>Ensete</taxon>
    </lineage>
</organism>
<accession>A0A426Z043</accession>
<name>A0A426Z043_ENSVE</name>
<dbReference type="EMBL" id="AMZH03009197">
    <property type="protein sequence ID" value="RRT57357.1"/>
    <property type="molecule type" value="Genomic_DNA"/>
</dbReference>
<dbReference type="Proteomes" id="UP000287651">
    <property type="component" value="Unassembled WGS sequence"/>
</dbReference>
<comment type="caution">
    <text evidence="1">The sequence shown here is derived from an EMBL/GenBank/DDBJ whole genome shotgun (WGS) entry which is preliminary data.</text>
</comment>
<evidence type="ECO:0000313" key="1">
    <source>
        <dbReference type="EMBL" id="RRT57357.1"/>
    </source>
</evidence>
<gene>
    <name evidence="1" type="ORF">B296_00047318</name>
</gene>
<reference evidence="1 2" key="1">
    <citation type="journal article" date="2014" name="Agronomy (Basel)">
        <title>A Draft Genome Sequence for Ensete ventricosum, the Drought-Tolerant Tree Against Hunger.</title>
        <authorList>
            <person name="Harrison J."/>
            <person name="Moore K.A."/>
            <person name="Paszkiewicz K."/>
            <person name="Jones T."/>
            <person name="Grant M."/>
            <person name="Ambacheew D."/>
            <person name="Muzemil S."/>
            <person name="Studholme D.J."/>
        </authorList>
    </citation>
    <scope>NUCLEOTIDE SEQUENCE [LARGE SCALE GENOMIC DNA]</scope>
</reference>
<protein>
    <submittedName>
        <fullName evidence="1">Uncharacterized protein</fullName>
    </submittedName>
</protein>
<dbReference type="AlphaFoldDB" id="A0A426Z043"/>